<evidence type="ECO:0000256" key="3">
    <source>
        <dbReference type="ARBA" id="ARBA00022723"/>
    </source>
</evidence>
<dbReference type="PROSITE" id="PS50293">
    <property type="entry name" value="TPR_REGION"/>
    <property type="match status" value="1"/>
</dbReference>
<keyword evidence="3 7" id="KW-0479">Metal-binding</keyword>
<dbReference type="GO" id="GO:0005506">
    <property type="term" value="F:iron ion binding"/>
    <property type="evidence" value="ECO:0007669"/>
    <property type="project" value="InterPro"/>
</dbReference>
<evidence type="ECO:0000313" key="10">
    <source>
        <dbReference type="EMBL" id="KAG4411218.1"/>
    </source>
</evidence>
<dbReference type="InterPro" id="IPR017972">
    <property type="entry name" value="Cyt_P450_CS"/>
</dbReference>
<keyword evidence="8" id="KW-0802">TPR repeat</keyword>
<evidence type="ECO:0000256" key="5">
    <source>
        <dbReference type="ARBA" id="ARBA00023004"/>
    </source>
</evidence>
<evidence type="ECO:0000256" key="8">
    <source>
        <dbReference type="PROSITE-ProRule" id="PRU00339"/>
    </source>
</evidence>
<accession>A0A8H7T2I5</accession>
<evidence type="ECO:0000256" key="6">
    <source>
        <dbReference type="ARBA" id="ARBA00023033"/>
    </source>
</evidence>
<evidence type="ECO:0000256" key="4">
    <source>
        <dbReference type="ARBA" id="ARBA00023002"/>
    </source>
</evidence>
<dbReference type="SUPFAM" id="SSF48264">
    <property type="entry name" value="Cytochrome P450"/>
    <property type="match status" value="1"/>
</dbReference>
<dbReference type="Pfam" id="PF00067">
    <property type="entry name" value="p450"/>
    <property type="match status" value="1"/>
</dbReference>
<keyword evidence="6 9" id="KW-0503">Monooxygenase</keyword>
<reference evidence="10" key="1">
    <citation type="submission" date="2021-02" db="EMBL/GenBank/DDBJ databases">
        <title>Genome sequence Cadophora malorum strain M34.</title>
        <authorList>
            <person name="Stefanovic E."/>
            <person name="Vu D."/>
            <person name="Scully C."/>
            <person name="Dijksterhuis J."/>
            <person name="Roader J."/>
            <person name="Houbraken J."/>
        </authorList>
    </citation>
    <scope>NUCLEOTIDE SEQUENCE</scope>
    <source>
        <strain evidence="10">M34</strain>
    </source>
</reference>
<dbReference type="PANTHER" id="PTHR24305:SF157">
    <property type="entry name" value="N-ACETYLTRYPTOPHAN 6-HYDROXYLASE IVOC-RELATED"/>
    <property type="match status" value="1"/>
</dbReference>
<dbReference type="Gene3D" id="1.10.630.10">
    <property type="entry name" value="Cytochrome P450"/>
    <property type="match status" value="1"/>
</dbReference>
<dbReference type="InterPro" id="IPR002401">
    <property type="entry name" value="Cyt_P450_E_grp-I"/>
</dbReference>
<proteinExistence type="inferred from homology"/>
<dbReference type="CDD" id="cd11062">
    <property type="entry name" value="CYP58-like"/>
    <property type="match status" value="1"/>
</dbReference>
<dbReference type="Proteomes" id="UP000664132">
    <property type="component" value="Unassembled WGS sequence"/>
</dbReference>
<organism evidence="10 11">
    <name type="scientific">Cadophora malorum</name>
    <dbReference type="NCBI Taxonomy" id="108018"/>
    <lineage>
        <taxon>Eukaryota</taxon>
        <taxon>Fungi</taxon>
        <taxon>Dikarya</taxon>
        <taxon>Ascomycota</taxon>
        <taxon>Pezizomycotina</taxon>
        <taxon>Leotiomycetes</taxon>
        <taxon>Helotiales</taxon>
        <taxon>Ploettnerulaceae</taxon>
        <taxon>Cadophora</taxon>
    </lineage>
</organism>
<dbReference type="InterPro" id="IPR019734">
    <property type="entry name" value="TPR_rpt"/>
</dbReference>
<comment type="similarity">
    <text evidence="2 9">Belongs to the cytochrome P450 family.</text>
</comment>
<dbReference type="PROSITE" id="PS50005">
    <property type="entry name" value="TPR"/>
    <property type="match status" value="1"/>
</dbReference>
<evidence type="ECO:0000313" key="11">
    <source>
        <dbReference type="Proteomes" id="UP000664132"/>
    </source>
</evidence>
<dbReference type="InterPro" id="IPR050121">
    <property type="entry name" value="Cytochrome_P450_monoxygenase"/>
</dbReference>
<evidence type="ECO:0000256" key="2">
    <source>
        <dbReference type="ARBA" id="ARBA00010617"/>
    </source>
</evidence>
<keyword evidence="7 9" id="KW-0349">Heme</keyword>
<comment type="cofactor">
    <cofactor evidence="1 7">
        <name>heme</name>
        <dbReference type="ChEBI" id="CHEBI:30413"/>
    </cofactor>
</comment>
<keyword evidence="4 9" id="KW-0560">Oxidoreductase</keyword>
<comment type="caution">
    <text evidence="10">The sequence shown here is derived from an EMBL/GenBank/DDBJ whole genome shotgun (WGS) entry which is preliminary data.</text>
</comment>
<dbReference type="OrthoDB" id="3945418at2759"/>
<dbReference type="InterPro" id="IPR001128">
    <property type="entry name" value="Cyt_P450"/>
</dbReference>
<dbReference type="InterPro" id="IPR011990">
    <property type="entry name" value="TPR-like_helical_dom_sf"/>
</dbReference>
<dbReference type="InterPro" id="IPR036396">
    <property type="entry name" value="Cyt_P450_sf"/>
</dbReference>
<evidence type="ECO:0000256" key="1">
    <source>
        <dbReference type="ARBA" id="ARBA00001971"/>
    </source>
</evidence>
<dbReference type="PRINTS" id="PR00463">
    <property type="entry name" value="EP450I"/>
</dbReference>
<dbReference type="PRINTS" id="PR00385">
    <property type="entry name" value="P450"/>
</dbReference>
<dbReference type="GO" id="GO:0004497">
    <property type="term" value="F:monooxygenase activity"/>
    <property type="evidence" value="ECO:0007669"/>
    <property type="project" value="UniProtKB-KW"/>
</dbReference>
<keyword evidence="5 7" id="KW-0408">Iron</keyword>
<gene>
    <name evidence="10" type="ORF">IFR04_015653</name>
</gene>
<dbReference type="EMBL" id="JAFJYH010000505">
    <property type="protein sequence ID" value="KAG4411218.1"/>
    <property type="molecule type" value="Genomic_DNA"/>
</dbReference>
<feature type="repeat" description="TPR" evidence="8">
    <location>
        <begin position="13"/>
        <end position="46"/>
    </location>
</feature>
<evidence type="ECO:0000256" key="7">
    <source>
        <dbReference type="PIRSR" id="PIRSR602401-1"/>
    </source>
</evidence>
<dbReference type="PROSITE" id="PS00086">
    <property type="entry name" value="CYTOCHROME_P450"/>
    <property type="match status" value="1"/>
</dbReference>
<evidence type="ECO:0008006" key="12">
    <source>
        <dbReference type="Google" id="ProtNLM"/>
    </source>
</evidence>
<dbReference type="Pfam" id="PF13424">
    <property type="entry name" value="TPR_12"/>
    <property type="match status" value="1"/>
</dbReference>
<name>A0A8H7T2I5_9HELO</name>
<protein>
    <recommendedName>
        <fullName evidence="12">Cytochrome P450</fullName>
    </recommendedName>
</protein>
<dbReference type="PANTHER" id="PTHR24305">
    <property type="entry name" value="CYTOCHROME P450"/>
    <property type="match status" value="1"/>
</dbReference>
<feature type="binding site" description="axial binding residue" evidence="7">
    <location>
        <position position="363"/>
    </location>
    <ligand>
        <name>heme</name>
        <dbReference type="ChEBI" id="CHEBI:30413"/>
    </ligand>
    <ligandPart>
        <name>Fe</name>
        <dbReference type="ChEBI" id="CHEBI:18248"/>
    </ligandPart>
</feature>
<dbReference type="SUPFAM" id="SSF48452">
    <property type="entry name" value="TPR-like"/>
    <property type="match status" value="1"/>
</dbReference>
<dbReference type="GO" id="GO:0020037">
    <property type="term" value="F:heme binding"/>
    <property type="evidence" value="ECO:0007669"/>
    <property type="project" value="InterPro"/>
</dbReference>
<sequence>MVANILVVDDGLAGEYHNLGLLYANQGKLAEAEQMYQRALQGKEKAWGPEHTFTLDTVNNLGNLYVSQGIRSRPHVDAQYSPQPREPLLEPGQASRGLVQEKGGHMCKCMSNFKETGEALVLSNVFNAYAGDVITKYCFGFCYKHLESPGFRENFHRAFMAVSAFGHLALQFPICIRGEGQSHTKSQHPTIFHELLESNLPPHEKSIDRLGDEAQLIIGAGLETTAWALTTISFHLISNPSILAKLRSELEAAIPDPTAQLGSLFLEKLPYLSACIQEGIRLSYGVSSRNPRISPDKPTKYKEFVIPAGTPVSMTIIDVHHDEHIYPNSRSFIPERWLENPKTENGANLNRYFVAFGKGARSCLGINLAHAELYLAIASVFRRFSFELYDTDFSDIELKHDFFLPSPKLDSEGLRVKVTSVAE</sequence>
<dbReference type="AlphaFoldDB" id="A0A8H7T2I5"/>
<keyword evidence="11" id="KW-1185">Reference proteome</keyword>
<evidence type="ECO:0000256" key="9">
    <source>
        <dbReference type="RuleBase" id="RU000461"/>
    </source>
</evidence>
<dbReference type="Gene3D" id="1.25.40.10">
    <property type="entry name" value="Tetratricopeptide repeat domain"/>
    <property type="match status" value="1"/>
</dbReference>
<dbReference type="GO" id="GO:0016705">
    <property type="term" value="F:oxidoreductase activity, acting on paired donors, with incorporation or reduction of molecular oxygen"/>
    <property type="evidence" value="ECO:0007669"/>
    <property type="project" value="InterPro"/>
</dbReference>